<dbReference type="InterPro" id="IPR026024">
    <property type="entry name" value="Chemotaxis_MeTrfase_CheR"/>
</dbReference>
<protein>
    <recommendedName>
        <fullName evidence="5">Chemotaxis protein methyltransferase</fullName>
        <ecNumber evidence="5">2.1.1.80</ecNumber>
    </recommendedName>
</protein>
<feature type="binding site" evidence="6">
    <location>
        <position position="111"/>
    </location>
    <ligand>
        <name>S-adenosyl-L-methionine</name>
        <dbReference type="ChEBI" id="CHEBI:59789"/>
    </ligand>
</feature>
<dbReference type="InterPro" id="IPR022641">
    <property type="entry name" value="CheR_N"/>
</dbReference>
<dbReference type="SUPFAM" id="SSF47757">
    <property type="entry name" value="Chemotaxis receptor methyltransferase CheR, N-terminal domain"/>
    <property type="match status" value="1"/>
</dbReference>
<feature type="domain" description="CheR-type methyltransferase" evidence="7">
    <location>
        <begin position="28"/>
        <end position="299"/>
    </location>
</feature>
<dbReference type="EC" id="2.1.1.80" evidence="5"/>
<evidence type="ECO:0000313" key="8">
    <source>
        <dbReference type="EMBL" id="OZI22328.1"/>
    </source>
</evidence>
<dbReference type="InterPro" id="IPR050903">
    <property type="entry name" value="Bact_Chemotaxis_MeTrfase"/>
</dbReference>
<comment type="catalytic activity">
    <reaction evidence="1 5">
        <text>L-glutamyl-[protein] + S-adenosyl-L-methionine = [protein]-L-glutamate 5-O-methyl ester + S-adenosyl-L-homocysteine</text>
        <dbReference type="Rhea" id="RHEA:24452"/>
        <dbReference type="Rhea" id="RHEA-COMP:10208"/>
        <dbReference type="Rhea" id="RHEA-COMP:10311"/>
        <dbReference type="ChEBI" id="CHEBI:29973"/>
        <dbReference type="ChEBI" id="CHEBI:57856"/>
        <dbReference type="ChEBI" id="CHEBI:59789"/>
        <dbReference type="ChEBI" id="CHEBI:82795"/>
        <dbReference type="EC" id="2.1.1.80"/>
    </reaction>
</comment>
<dbReference type="PANTHER" id="PTHR24422:SF19">
    <property type="entry name" value="CHEMOTAXIS PROTEIN METHYLTRANSFERASE"/>
    <property type="match status" value="1"/>
</dbReference>
<dbReference type="Proteomes" id="UP000216947">
    <property type="component" value="Unassembled WGS sequence"/>
</dbReference>
<feature type="binding site" evidence="6">
    <location>
        <position position="105"/>
    </location>
    <ligand>
        <name>S-adenosyl-L-methionine</name>
        <dbReference type="ChEBI" id="CHEBI:59789"/>
    </ligand>
</feature>
<dbReference type="CDD" id="cd02440">
    <property type="entry name" value="AdoMet_MTases"/>
    <property type="match status" value="1"/>
</dbReference>
<feature type="binding site" evidence="6">
    <location>
        <begin position="243"/>
        <end position="244"/>
    </location>
    <ligand>
        <name>S-adenosyl-L-methionine</name>
        <dbReference type="ChEBI" id="CHEBI:59789"/>
    </ligand>
</feature>
<dbReference type="InterPro" id="IPR000780">
    <property type="entry name" value="CheR_MeTrfase"/>
</dbReference>
<dbReference type="PRINTS" id="PR00996">
    <property type="entry name" value="CHERMTFRASE"/>
</dbReference>
<evidence type="ECO:0000256" key="5">
    <source>
        <dbReference type="PIRNR" id="PIRNR000410"/>
    </source>
</evidence>
<dbReference type="SMART" id="SM00138">
    <property type="entry name" value="MeTrc"/>
    <property type="match status" value="1"/>
</dbReference>
<evidence type="ECO:0000256" key="2">
    <source>
        <dbReference type="ARBA" id="ARBA00022603"/>
    </source>
</evidence>
<dbReference type="Gene3D" id="3.40.50.150">
    <property type="entry name" value="Vaccinia Virus protein VP39"/>
    <property type="match status" value="1"/>
</dbReference>
<comment type="function">
    <text evidence="5">Methylation of the membrane-bound methyl-accepting chemotaxis proteins (MCP) to form gamma-glutamyl methyl ester residues in MCP.</text>
</comment>
<dbReference type="InterPro" id="IPR029063">
    <property type="entry name" value="SAM-dependent_MTases_sf"/>
</dbReference>
<dbReference type="PANTHER" id="PTHR24422">
    <property type="entry name" value="CHEMOTAXIS PROTEIN METHYLTRANSFERASE"/>
    <property type="match status" value="1"/>
</dbReference>
<keyword evidence="3 5" id="KW-0808">Transferase</keyword>
<dbReference type="EMBL" id="NEVK01000004">
    <property type="protein sequence ID" value="OZI22328.1"/>
    <property type="molecule type" value="Genomic_DNA"/>
</dbReference>
<dbReference type="InterPro" id="IPR036804">
    <property type="entry name" value="CheR_N_sf"/>
</dbReference>
<keyword evidence="9" id="KW-1185">Reference proteome</keyword>
<dbReference type="Gene3D" id="1.10.155.10">
    <property type="entry name" value="Chemotaxis receptor methyltransferase CheR, N-terminal domain"/>
    <property type="match status" value="1"/>
</dbReference>
<evidence type="ECO:0000256" key="1">
    <source>
        <dbReference type="ARBA" id="ARBA00001541"/>
    </source>
</evidence>
<feature type="binding site" evidence="6">
    <location>
        <position position="167"/>
    </location>
    <ligand>
        <name>S-adenosyl-L-methionine</name>
        <dbReference type="ChEBI" id="CHEBI:59789"/>
    </ligand>
</feature>
<evidence type="ECO:0000256" key="3">
    <source>
        <dbReference type="ARBA" id="ARBA00022679"/>
    </source>
</evidence>
<dbReference type="SUPFAM" id="SSF53335">
    <property type="entry name" value="S-adenosyl-L-methionine-dependent methyltransferases"/>
    <property type="match status" value="1"/>
</dbReference>
<evidence type="ECO:0000256" key="4">
    <source>
        <dbReference type="ARBA" id="ARBA00022691"/>
    </source>
</evidence>
<dbReference type="AlphaFoldDB" id="A0A261RBC8"/>
<sequence>MARTRPRRAHWPCSRDAVCSPATGTPFQAERQFEFRDADFARVRRMIHERAGISLGEHKREMVYSRLTRRLRALGRQDFSGYLDQLERQPASPEWEDFVNALTTNLTAFFREAHHFPILEAFVRGRGDPVSVWCCAASTGEEPYSIAMTLAEALGQRAARASVLATDIDTQVLSRARAGIYAAERVARMEPARLKRFFLRGRGANEGQVRVRGELARMVRFEPLNLLAPVWPIGERFDAIFCRNVMIYFDKPTQARILKRFVPMLKDGGLLFAGHSENFTYISRDFRLQGQTVYECVSASGQQ</sequence>
<dbReference type="GO" id="GO:0032259">
    <property type="term" value="P:methylation"/>
    <property type="evidence" value="ECO:0007669"/>
    <property type="project" value="UniProtKB-KW"/>
</dbReference>
<evidence type="ECO:0000256" key="6">
    <source>
        <dbReference type="PIRSR" id="PIRSR000410-1"/>
    </source>
</evidence>
<feature type="binding site" evidence="6">
    <location>
        <position position="107"/>
    </location>
    <ligand>
        <name>S-adenosyl-L-methionine</name>
        <dbReference type="ChEBI" id="CHEBI:59789"/>
    </ligand>
</feature>
<proteinExistence type="predicted"/>
<feature type="binding site" evidence="6">
    <location>
        <begin position="225"/>
        <end position="226"/>
    </location>
    <ligand>
        <name>S-adenosyl-L-methionine</name>
        <dbReference type="ChEBI" id="CHEBI:59789"/>
    </ligand>
</feature>
<reference evidence="9" key="1">
    <citation type="submission" date="2017-05" db="EMBL/GenBank/DDBJ databases">
        <title>Complete and WGS of Bordetella genogroups.</title>
        <authorList>
            <person name="Spilker T."/>
            <person name="Lipuma J."/>
        </authorList>
    </citation>
    <scope>NUCLEOTIDE SEQUENCE [LARGE SCALE GENOMIC DNA]</scope>
    <source>
        <strain evidence="9">AU18089</strain>
    </source>
</reference>
<comment type="caution">
    <text evidence="8">The sequence shown here is derived from an EMBL/GenBank/DDBJ whole genome shotgun (WGS) entry which is preliminary data.</text>
</comment>
<dbReference type="GO" id="GO:0008983">
    <property type="term" value="F:protein-glutamate O-methyltransferase activity"/>
    <property type="evidence" value="ECO:0007669"/>
    <property type="project" value="UniProtKB-EC"/>
</dbReference>
<dbReference type="Pfam" id="PF03705">
    <property type="entry name" value="CheR_N"/>
    <property type="match status" value="1"/>
</dbReference>
<gene>
    <name evidence="8" type="ORF">CAL19_07235</name>
</gene>
<keyword evidence="2 5" id="KW-0489">Methyltransferase</keyword>
<name>A0A261RBC8_9BORD</name>
<evidence type="ECO:0000259" key="7">
    <source>
        <dbReference type="PROSITE" id="PS50123"/>
    </source>
</evidence>
<dbReference type="PROSITE" id="PS50123">
    <property type="entry name" value="CHER"/>
    <property type="match status" value="1"/>
</dbReference>
<evidence type="ECO:0000313" key="9">
    <source>
        <dbReference type="Proteomes" id="UP000216947"/>
    </source>
</evidence>
<dbReference type="InterPro" id="IPR022642">
    <property type="entry name" value="CheR_C"/>
</dbReference>
<dbReference type="OrthoDB" id="9816309at2"/>
<organism evidence="8 9">
    <name type="scientific">Bordetella genomosp. 7</name>
    <dbReference type="NCBI Taxonomy" id="1416805"/>
    <lineage>
        <taxon>Bacteria</taxon>
        <taxon>Pseudomonadati</taxon>
        <taxon>Pseudomonadota</taxon>
        <taxon>Betaproteobacteria</taxon>
        <taxon>Burkholderiales</taxon>
        <taxon>Alcaligenaceae</taxon>
        <taxon>Bordetella</taxon>
    </lineage>
</organism>
<dbReference type="PIRSF" id="PIRSF000410">
    <property type="entry name" value="CheR"/>
    <property type="match status" value="1"/>
</dbReference>
<dbReference type="Pfam" id="PF01739">
    <property type="entry name" value="CheR"/>
    <property type="match status" value="1"/>
</dbReference>
<keyword evidence="4 5" id="KW-0949">S-adenosyl-L-methionine</keyword>
<feature type="binding site" evidence="6">
    <location>
        <position position="142"/>
    </location>
    <ligand>
        <name>S-adenosyl-L-methionine</name>
        <dbReference type="ChEBI" id="CHEBI:59789"/>
    </ligand>
</feature>
<accession>A0A261RBC8</accession>